<feature type="domain" description="DUF3615" evidence="2">
    <location>
        <begin position="234"/>
        <end position="334"/>
    </location>
</feature>
<feature type="region of interest" description="Disordered" evidence="1">
    <location>
        <begin position="117"/>
        <end position="149"/>
    </location>
</feature>
<dbReference type="InterPro" id="IPR022059">
    <property type="entry name" value="DUF3615"/>
</dbReference>
<sequence length="361" mass="41206">MDQTPSSSTSRGPNPRSLEPEPAHLRHSFLYSDRPRGSNRSTRVEEHVREVSSREFETLILDQSPPPDSTHRVNKHDSEVSNRELEARAIHQSPPKLDSTPSIEEYALEVRALKLSQSPPTLDSTHRSEECAYDTTNSETGSEIVEEKPPKKSIPWVYRPVRFDILEALIGHSHGYSNPVQHKLDAQKLWESGKEFVAAKASESVASPTENLAQGEASTKEITENGKKWMGKEVMLAFEKYIEGKKQFKDVLYCFDEIKYQCFSVESYNHIFHHFNFTVKMKNISDDQWSLTPFFAEVKEVYGRKHSSCYKLHSYDDGHCYACKNQGMHALQHPILGIGYEGGHAAMGPPFVYFKDDDYFD</sequence>
<evidence type="ECO:0000256" key="1">
    <source>
        <dbReference type="SAM" id="MobiDB-lite"/>
    </source>
</evidence>
<reference evidence="3" key="1">
    <citation type="submission" date="2023-07" db="EMBL/GenBank/DDBJ databases">
        <title>A chromosome-level genome assembly of Lolium multiflorum.</title>
        <authorList>
            <person name="Chen Y."/>
            <person name="Copetti D."/>
            <person name="Kolliker R."/>
            <person name="Studer B."/>
        </authorList>
    </citation>
    <scope>NUCLEOTIDE SEQUENCE</scope>
    <source>
        <strain evidence="3">02402/16</strain>
        <tissue evidence="3">Leaf</tissue>
    </source>
</reference>
<accession>A0AAD8SBP5</accession>
<feature type="compositionally biased region" description="Basic and acidic residues" evidence="1">
    <location>
        <begin position="42"/>
        <end position="57"/>
    </location>
</feature>
<organism evidence="3 4">
    <name type="scientific">Lolium multiflorum</name>
    <name type="common">Italian ryegrass</name>
    <name type="synonym">Lolium perenne subsp. multiflorum</name>
    <dbReference type="NCBI Taxonomy" id="4521"/>
    <lineage>
        <taxon>Eukaryota</taxon>
        <taxon>Viridiplantae</taxon>
        <taxon>Streptophyta</taxon>
        <taxon>Embryophyta</taxon>
        <taxon>Tracheophyta</taxon>
        <taxon>Spermatophyta</taxon>
        <taxon>Magnoliopsida</taxon>
        <taxon>Liliopsida</taxon>
        <taxon>Poales</taxon>
        <taxon>Poaceae</taxon>
        <taxon>BOP clade</taxon>
        <taxon>Pooideae</taxon>
        <taxon>Poodae</taxon>
        <taxon>Poeae</taxon>
        <taxon>Poeae Chloroplast Group 2 (Poeae type)</taxon>
        <taxon>Loliodinae</taxon>
        <taxon>Loliinae</taxon>
        <taxon>Lolium</taxon>
    </lineage>
</organism>
<protein>
    <recommendedName>
        <fullName evidence="2">DUF3615 domain-containing protein</fullName>
    </recommendedName>
</protein>
<gene>
    <name evidence="3" type="ORF">QYE76_065850</name>
</gene>
<dbReference type="PANTHER" id="PTHR33326:SF38">
    <property type="entry name" value="EXPRESSED PROTEIN"/>
    <property type="match status" value="1"/>
</dbReference>
<evidence type="ECO:0000313" key="3">
    <source>
        <dbReference type="EMBL" id="KAK1648045.1"/>
    </source>
</evidence>
<keyword evidence="4" id="KW-1185">Reference proteome</keyword>
<dbReference type="Proteomes" id="UP001231189">
    <property type="component" value="Unassembled WGS sequence"/>
</dbReference>
<dbReference type="EMBL" id="JAUUTY010000004">
    <property type="protein sequence ID" value="KAK1648045.1"/>
    <property type="molecule type" value="Genomic_DNA"/>
</dbReference>
<comment type="caution">
    <text evidence="3">The sequence shown here is derived from an EMBL/GenBank/DDBJ whole genome shotgun (WGS) entry which is preliminary data.</text>
</comment>
<evidence type="ECO:0000313" key="4">
    <source>
        <dbReference type="Proteomes" id="UP001231189"/>
    </source>
</evidence>
<feature type="compositionally biased region" description="Polar residues" evidence="1">
    <location>
        <begin position="1"/>
        <end position="12"/>
    </location>
</feature>
<dbReference type="AlphaFoldDB" id="A0AAD8SBP5"/>
<feature type="compositionally biased region" description="Basic and acidic residues" evidence="1">
    <location>
        <begin position="69"/>
        <end position="82"/>
    </location>
</feature>
<feature type="region of interest" description="Disordered" evidence="1">
    <location>
        <begin position="1"/>
        <end position="82"/>
    </location>
</feature>
<dbReference type="Pfam" id="PF12274">
    <property type="entry name" value="DUF3615"/>
    <property type="match status" value="1"/>
</dbReference>
<evidence type="ECO:0000259" key="2">
    <source>
        <dbReference type="Pfam" id="PF12274"/>
    </source>
</evidence>
<name>A0AAD8SBP5_LOLMU</name>
<proteinExistence type="predicted"/>
<dbReference type="PANTHER" id="PTHR33326">
    <property type="entry name" value="OS05G0543800 PROTEIN"/>
    <property type="match status" value="1"/>
</dbReference>